<feature type="transmembrane region" description="Helical" evidence="2">
    <location>
        <begin position="130"/>
        <end position="149"/>
    </location>
</feature>
<reference evidence="3" key="1">
    <citation type="submission" date="2016-03" db="EMBL/GenBank/DDBJ databases">
        <authorList>
            <person name="Ploux O."/>
        </authorList>
    </citation>
    <scope>NUCLEOTIDE SEQUENCE</scope>
    <source>
        <strain evidence="3">UC10</strain>
    </source>
</reference>
<evidence type="ECO:0000256" key="1">
    <source>
        <dbReference type="SAM" id="MobiDB-lite"/>
    </source>
</evidence>
<name>A0A1Y5PIX3_9MYCO</name>
<protein>
    <submittedName>
        <fullName evidence="3">Uncharacterized protein</fullName>
    </submittedName>
</protein>
<dbReference type="EMBL" id="FLQS01000056">
    <property type="protein sequence ID" value="SBS78652.1"/>
    <property type="molecule type" value="Genomic_DNA"/>
</dbReference>
<keyword evidence="2" id="KW-1133">Transmembrane helix</keyword>
<keyword evidence="2" id="KW-0472">Membrane</keyword>
<proteinExistence type="predicted"/>
<sequence length="258" mass="27017">MAADANVTATDPTVEGPNEQPVAHPAAEPLAAGQPTEPDAPPAPSPKQRSWAIPKSPITRKQADEMGRTALKAVMAIARFVAGSARSGARAVRQVWCVVQAVPSAVQLFCGAGATMLLGVVGAITLHDRLGLICTVVVIPVCAAILGALGHRWYSGLGLEATQPTRTAQPATSDLQRSVQYVDAKLAQALTSFGTEHHQQAVIALFQAKTAVELTLGTEHDVTSFFDVPLRADDYGLRPRIQAGSTSALRESNSRAAS</sequence>
<feature type="transmembrane region" description="Helical" evidence="2">
    <location>
        <begin position="95"/>
        <end position="124"/>
    </location>
</feature>
<evidence type="ECO:0000256" key="2">
    <source>
        <dbReference type="SAM" id="Phobius"/>
    </source>
</evidence>
<evidence type="ECO:0000313" key="3">
    <source>
        <dbReference type="EMBL" id="SBS78652.1"/>
    </source>
</evidence>
<keyword evidence="2" id="KW-0812">Transmembrane</keyword>
<accession>A0A1Y5PIX3</accession>
<gene>
    <name evidence="3" type="ORF">MHPYR_60140</name>
</gene>
<organism evidence="3">
    <name type="scientific">uncultured Mycobacterium sp</name>
    <dbReference type="NCBI Taxonomy" id="171292"/>
    <lineage>
        <taxon>Bacteria</taxon>
        <taxon>Bacillati</taxon>
        <taxon>Actinomycetota</taxon>
        <taxon>Actinomycetes</taxon>
        <taxon>Mycobacteriales</taxon>
        <taxon>Mycobacteriaceae</taxon>
        <taxon>Mycobacterium</taxon>
        <taxon>environmental samples</taxon>
    </lineage>
</organism>
<feature type="region of interest" description="Disordered" evidence="1">
    <location>
        <begin position="1"/>
        <end position="59"/>
    </location>
</feature>
<dbReference type="AlphaFoldDB" id="A0A1Y5PIX3"/>